<dbReference type="Proteomes" id="UP000265768">
    <property type="component" value="Unassembled WGS sequence"/>
</dbReference>
<dbReference type="OrthoDB" id="9806864at2"/>
<dbReference type="PROSITE" id="PS50995">
    <property type="entry name" value="HTH_MARR_2"/>
    <property type="match status" value="1"/>
</dbReference>
<organism evidence="2 3">
    <name type="scientific">Bailinhaonella thermotolerans</name>
    <dbReference type="NCBI Taxonomy" id="1070861"/>
    <lineage>
        <taxon>Bacteria</taxon>
        <taxon>Bacillati</taxon>
        <taxon>Actinomycetota</taxon>
        <taxon>Actinomycetes</taxon>
        <taxon>Streptosporangiales</taxon>
        <taxon>Streptosporangiaceae</taxon>
        <taxon>Bailinhaonella</taxon>
    </lineage>
</organism>
<dbReference type="InterPro" id="IPR052526">
    <property type="entry name" value="HTH-type_Bedaq_tolerance"/>
</dbReference>
<dbReference type="Pfam" id="PF12802">
    <property type="entry name" value="MarR_2"/>
    <property type="match status" value="1"/>
</dbReference>
<comment type="caution">
    <text evidence="2">The sequence shown here is derived from an EMBL/GenBank/DDBJ whole genome shotgun (WGS) entry which is preliminary data.</text>
</comment>
<dbReference type="InterPro" id="IPR036390">
    <property type="entry name" value="WH_DNA-bd_sf"/>
</dbReference>
<proteinExistence type="predicted"/>
<dbReference type="AlphaFoldDB" id="A0A3A4AVR1"/>
<dbReference type="SUPFAM" id="SSF46785">
    <property type="entry name" value="Winged helix' DNA-binding domain"/>
    <property type="match status" value="1"/>
</dbReference>
<dbReference type="EMBL" id="QZEY01000004">
    <property type="protein sequence ID" value="RJL32801.1"/>
    <property type="molecule type" value="Genomic_DNA"/>
</dbReference>
<gene>
    <name evidence="2" type="ORF">D5H75_15195</name>
</gene>
<dbReference type="InterPro" id="IPR000835">
    <property type="entry name" value="HTH_MarR-typ"/>
</dbReference>
<accession>A0A3A4AVR1</accession>
<name>A0A3A4AVR1_9ACTN</name>
<evidence type="ECO:0000313" key="2">
    <source>
        <dbReference type="EMBL" id="RJL32801.1"/>
    </source>
</evidence>
<reference evidence="2 3" key="1">
    <citation type="submission" date="2018-09" db="EMBL/GenBank/DDBJ databases">
        <title>YIM 75507 draft genome.</title>
        <authorList>
            <person name="Tang S."/>
            <person name="Feng Y."/>
        </authorList>
    </citation>
    <scope>NUCLEOTIDE SEQUENCE [LARGE SCALE GENOMIC DNA]</scope>
    <source>
        <strain evidence="2 3">YIM 75507</strain>
    </source>
</reference>
<feature type="domain" description="HTH marR-type" evidence="1">
    <location>
        <begin position="6"/>
        <end position="142"/>
    </location>
</feature>
<dbReference type="Gene3D" id="1.10.10.10">
    <property type="entry name" value="Winged helix-like DNA-binding domain superfamily/Winged helix DNA-binding domain"/>
    <property type="match status" value="1"/>
</dbReference>
<evidence type="ECO:0000259" key="1">
    <source>
        <dbReference type="PROSITE" id="PS50995"/>
    </source>
</evidence>
<dbReference type="PANTHER" id="PTHR39515">
    <property type="entry name" value="CONSERVED PROTEIN"/>
    <property type="match status" value="1"/>
</dbReference>
<dbReference type="GO" id="GO:0003700">
    <property type="term" value="F:DNA-binding transcription factor activity"/>
    <property type="evidence" value="ECO:0007669"/>
    <property type="project" value="InterPro"/>
</dbReference>
<evidence type="ECO:0000313" key="3">
    <source>
        <dbReference type="Proteomes" id="UP000265768"/>
    </source>
</evidence>
<dbReference type="InterPro" id="IPR036388">
    <property type="entry name" value="WH-like_DNA-bd_sf"/>
</dbReference>
<protein>
    <submittedName>
        <fullName evidence="2">MarR family transcriptional regulator</fullName>
    </submittedName>
</protein>
<dbReference type="PANTHER" id="PTHR39515:SF2">
    <property type="entry name" value="HTH-TYPE TRANSCRIPTIONAL REGULATOR RV0880"/>
    <property type="match status" value="1"/>
</dbReference>
<sequence>METMENSSGLHALGAVLRDLNRDLLRAGRRAAAVEPLPESEADIVRLVVREPGVSPGQIAAELRMKPSNVSAGLRRLAEAGLVERVSDPADRRAARVLPTPLAVRNALLLERARAGLLEEALDTLPAAHRDALLRAIPALRALDTALRDRV</sequence>
<dbReference type="SMART" id="SM00347">
    <property type="entry name" value="HTH_MARR"/>
    <property type="match status" value="1"/>
</dbReference>
<keyword evidence="3" id="KW-1185">Reference proteome</keyword>